<organism evidence="2 3">
    <name type="scientific">Ensete ventricosum</name>
    <name type="common">Abyssinian banana</name>
    <name type="synonym">Musa ensete</name>
    <dbReference type="NCBI Taxonomy" id="4639"/>
    <lineage>
        <taxon>Eukaryota</taxon>
        <taxon>Viridiplantae</taxon>
        <taxon>Streptophyta</taxon>
        <taxon>Embryophyta</taxon>
        <taxon>Tracheophyta</taxon>
        <taxon>Spermatophyta</taxon>
        <taxon>Magnoliopsida</taxon>
        <taxon>Liliopsida</taxon>
        <taxon>Zingiberales</taxon>
        <taxon>Musaceae</taxon>
        <taxon>Ensete</taxon>
    </lineage>
</organism>
<protein>
    <recommendedName>
        <fullName evidence="4">RIN4 pathogenic type III effector avirulence factor Avr cleavage site domain-containing protein</fullName>
    </recommendedName>
</protein>
<dbReference type="EMBL" id="AMZH03025438">
    <property type="protein sequence ID" value="RRT35180.1"/>
    <property type="molecule type" value="Genomic_DNA"/>
</dbReference>
<feature type="compositionally biased region" description="Basic and acidic residues" evidence="1">
    <location>
        <begin position="98"/>
        <end position="122"/>
    </location>
</feature>
<sequence>MNRRHIPAFGKWDYSDDLPITQYFESAVQAGLVPGQFLGEDAHVFKVPPVAPGKPPAHHHQQQQQQQQQRKVLTSAETLFTLLCCRISHDSAGFGLRGVERREAASERAGEKASRGGVKRDSPPPLLSAEEVAEELVVGMPRTQLHCVRESSNEAL</sequence>
<proteinExistence type="predicted"/>
<feature type="region of interest" description="Disordered" evidence="1">
    <location>
        <begin position="98"/>
        <end position="129"/>
    </location>
</feature>
<accession>A0A426X6V7</accession>
<gene>
    <name evidence="2" type="ORF">B296_00052762</name>
</gene>
<dbReference type="AlphaFoldDB" id="A0A426X6V7"/>
<comment type="caution">
    <text evidence="2">The sequence shown here is derived from an EMBL/GenBank/DDBJ whole genome shotgun (WGS) entry which is preliminary data.</text>
</comment>
<dbReference type="PANTHER" id="PTHR33699">
    <property type="entry name" value="EXPRESSED PROTEIN"/>
    <property type="match status" value="1"/>
</dbReference>
<evidence type="ECO:0008006" key="4">
    <source>
        <dbReference type="Google" id="ProtNLM"/>
    </source>
</evidence>
<name>A0A426X6V7_ENSVE</name>
<reference evidence="2 3" key="1">
    <citation type="journal article" date="2014" name="Agronomy (Basel)">
        <title>A Draft Genome Sequence for Ensete ventricosum, the Drought-Tolerant Tree Against Hunger.</title>
        <authorList>
            <person name="Harrison J."/>
            <person name="Moore K.A."/>
            <person name="Paszkiewicz K."/>
            <person name="Jones T."/>
            <person name="Grant M."/>
            <person name="Ambacheew D."/>
            <person name="Muzemil S."/>
            <person name="Studholme D.J."/>
        </authorList>
    </citation>
    <scope>NUCLEOTIDE SEQUENCE [LARGE SCALE GENOMIC DNA]</scope>
</reference>
<feature type="region of interest" description="Disordered" evidence="1">
    <location>
        <begin position="48"/>
        <end position="71"/>
    </location>
</feature>
<dbReference type="PANTHER" id="PTHR33699:SF3">
    <property type="entry name" value="OS06G0347300 PROTEIN"/>
    <property type="match status" value="1"/>
</dbReference>
<dbReference type="Proteomes" id="UP000287651">
    <property type="component" value="Unassembled WGS sequence"/>
</dbReference>
<evidence type="ECO:0000313" key="3">
    <source>
        <dbReference type="Proteomes" id="UP000287651"/>
    </source>
</evidence>
<evidence type="ECO:0000313" key="2">
    <source>
        <dbReference type="EMBL" id="RRT35180.1"/>
    </source>
</evidence>
<feature type="non-terminal residue" evidence="2">
    <location>
        <position position="156"/>
    </location>
</feature>
<evidence type="ECO:0000256" key="1">
    <source>
        <dbReference type="SAM" id="MobiDB-lite"/>
    </source>
</evidence>